<evidence type="ECO:0000313" key="3">
    <source>
        <dbReference type="Proteomes" id="UP001597182"/>
    </source>
</evidence>
<dbReference type="Proteomes" id="UP001597182">
    <property type="component" value="Unassembled WGS sequence"/>
</dbReference>
<feature type="transmembrane region" description="Helical" evidence="1">
    <location>
        <begin position="111"/>
        <end position="135"/>
    </location>
</feature>
<name>A0ABW3VFA9_9PSEU</name>
<dbReference type="InterPro" id="IPR038750">
    <property type="entry name" value="YczE/YyaS-like"/>
</dbReference>
<dbReference type="PANTHER" id="PTHR40078:SF1">
    <property type="entry name" value="INTEGRAL MEMBRANE PROTEIN"/>
    <property type="match status" value="1"/>
</dbReference>
<dbReference type="Pfam" id="PF19700">
    <property type="entry name" value="DUF6198"/>
    <property type="match status" value="1"/>
</dbReference>
<feature type="transmembrane region" description="Helical" evidence="1">
    <location>
        <begin position="59"/>
        <end position="77"/>
    </location>
</feature>
<gene>
    <name evidence="2" type="ORF">ACFQ34_11735</name>
</gene>
<organism evidence="2 3">
    <name type="scientific">Pseudonocardia benzenivorans</name>
    <dbReference type="NCBI Taxonomy" id="228005"/>
    <lineage>
        <taxon>Bacteria</taxon>
        <taxon>Bacillati</taxon>
        <taxon>Actinomycetota</taxon>
        <taxon>Actinomycetes</taxon>
        <taxon>Pseudonocardiales</taxon>
        <taxon>Pseudonocardiaceae</taxon>
        <taxon>Pseudonocardia</taxon>
    </lineage>
</organism>
<keyword evidence="1" id="KW-0472">Membrane</keyword>
<keyword evidence="1" id="KW-1133">Transmembrane helix</keyword>
<dbReference type="EMBL" id="JBHTMB010000095">
    <property type="protein sequence ID" value="MFD1233956.1"/>
    <property type="molecule type" value="Genomic_DNA"/>
</dbReference>
<evidence type="ECO:0000313" key="2">
    <source>
        <dbReference type="EMBL" id="MFD1233956.1"/>
    </source>
</evidence>
<sequence>MPRPDLRPLPVTTAPLRRIPQLLLGLCLYGTSMAMQVHAALGLNPWDVLHQGLTTRIPLSFGVVTAITGGVVLLLWIPLRQRMGVGTVANVVVIAFSVDVALSLLPQPVGIGWRIAMMAGGIVLNGVASAAYIGARLGPGPRDGLMTGLAARTGRSIRLVRTGIEVVVLGTGWLLGGTVGVGTVLYALAIGPLTQLFLPLFTVRDRRAAAPGTPAVPPDAAPGTLAA</sequence>
<protein>
    <submittedName>
        <fullName evidence="2">YitT family protein</fullName>
    </submittedName>
</protein>
<proteinExistence type="predicted"/>
<reference evidence="3" key="1">
    <citation type="journal article" date="2019" name="Int. J. Syst. Evol. Microbiol.">
        <title>The Global Catalogue of Microorganisms (GCM) 10K type strain sequencing project: providing services to taxonomists for standard genome sequencing and annotation.</title>
        <authorList>
            <consortium name="The Broad Institute Genomics Platform"/>
            <consortium name="The Broad Institute Genome Sequencing Center for Infectious Disease"/>
            <person name="Wu L."/>
            <person name="Ma J."/>
        </authorList>
    </citation>
    <scope>NUCLEOTIDE SEQUENCE [LARGE SCALE GENOMIC DNA]</scope>
    <source>
        <strain evidence="3">CCUG 49018</strain>
    </source>
</reference>
<keyword evidence="3" id="KW-1185">Reference proteome</keyword>
<feature type="transmembrane region" description="Helical" evidence="1">
    <location>
        <begin position="84"/>
        <end position="105"/>
    </location>
</feature>
<feature type="transmembrane region" description="Helical" evidence="1">
    <location>
        <begin position="21"/>
        <end position="39"/>
    </location>
</feature>
<evidence type="ECO:0000256" key="1">
    <source>
        <dbReference type="SAM" id="Phobius"/>
    </source>
</evidence>
<dbReference type="PANTHER" id="PTHR40078">
    <property type="entry name" value="INTEGRAL MEMBRANE PROTEIN-RELATED"/>
    <property type="match status" value="1"/>
</dbReference>
<comment type="caution">
    <text evidence="2">The sequence shown here is derived from an EMBL/GenBank/DDBJ whole genome shotgun (WGS) entry which is preliminary data.</text>
</comment>
<keyword evidence="1" id="KW-0812">Transmembrane</keyword>
<dbReference type="RefSeq" id="WP_013678181.1">
    <property type="nucleotide sequence ID" value="NZ_BAABKS010000065.1"/>
</dbReference>
<accession>A0ABW3VFA9</accession>